<dbReference type="VEuPathDB" id="FungiDB:RhiirFUN_016282"/>
<gene>
    <name evidence="2" type="ORF">RhiirA4_202118</name>
</gene>
<dbReference type="Proteomes" id="UP000234323">
    <property type="component" value="Unassembled WGS sequence"/>
</dbReference>
<comment type="caution">
    <text evidence="2">The sequence shown here is derived from an EMBL/GenBank/DDBJ whole genome shotgun (WGS) entry which is preliminary data.</text>
</comment>
<name>A0A2I1GK95_9GLOM</name>
<accession>A0A2I1GK95</accession>
<reference evidence="2 3" key="1">
    <citation type="submission" date="2015-10" db="EMBL/GenBank/DDBJ databases">
        <title>Genome analyses suggest a sexual origin of heterokaryosis in a supposedly ancient asexual fungus.</title>
        <authorList>
            <person name="Ropars J."/>
            <person name="Sedzielewska K."/>
            <person name="Noel J."/>
            <person name="Charron P."/>
            <person name="Farinelli L."/>
            <person name="Marton T."/>
            <person name="Kruger M."/>
            <person name="Pelin A."/>
            <person name="Brachmann A."/>
            <person name="Corradi N."/>
        </authorList>
    </citation>
    <scope>NUCLEOTIDE SEQUENCE [LARGE SCALE GENOMIC DNA]</scope>
    <source>
        <strain evidence="2 3">A4</strain>
    </source>
</reference>
<dbReference type="EMBL" id="LLXI01000512">
    <property type="protein sequence ID" value="PKY47059.1"/>
    <property type="molecule type" value="Genomic_DNA"/>
</dbReference>
<protein>
    <submittedName>
        <fullName evidence="2">Uncharacterized protein</fullName>
    </submittedName>
</protein>
<feature type="region of interest" description="Disordered" evidence="1">
    <location>
        <begin position="190"/>
        <end position="211"/>
    </location>
</feature>
<dbReference type="VEuPathDB" id="FungiDB:RhiirA1_500765"/>
<evidence type="ECO:0000313" key="2">
    <source>
        <dbReference type="EMBL" id="PKY47059.1"/>
    </source>
</evidence>
<sequence length="351" mass="40373">METLCNELKVEIFRYVLTPIALVLLNRNWYSTSQDPHARAEWIIYKYGRAHALFHAIRLGNHFVTVEVVQILLAKKAIISRYFMQRLMIQFGTYDPKLIEMRSRYNINTDIPKEKPWASELPLPIFIKLLAEASNELDDIAIRGNDLELFHYLTAGALTINQAPAVLLENLKNIEDLILNKKFIPFPPRPKDTPAYKSPSGGATENYPSRDGYENNRQVNLISRAILIHPDLVILWKKIGYNEICSDFNELVVEGTLLVCFPPSPPNNWVCPSTEIIIEKLQKLFKLGFRLTDKIIEDSIKLFESRINVVGESLLNSFNKLQGDSTPPIVESTLIEIRKSVKKTRKRQRRT</sequence>
<evidence type="ECO:0000313" key="3">
    <source>
        <dbReference type="Proteomes" id="UP000234323"/>
    </source>
</evidence>
<dbReference type="AlphaFoldDB" id="A0A2I1GK95"/>
<keyword evidence="3" id="KW-1185">Reference proteome</keyword>
<evidence type="ECO:0000256" key="1">
    <source>
        <dbReference type="SAM" id="MobiDB-lite"/>
    </source>
</evidence>
<organism evidence="2 3">
    <name type="scientific">Rhizophagus irregularis</name>
    <dbReference type="NCBI Taxonomy" id="588596"/>
    <lineage>
        <taxon>Eukaryota</taxon>
        <taxon>Fungi</taxon>
        <taxon>Fungi incertae sedis</taxon>
        <taxon>Mucoromycota</taxon>
        <taxon>Glomeromycotina</taxon>
        <taxon>Glomeromycetes</taxon>
        <taxon>Glomerales</taxon>
        <taxon>Glomeraceae</taxon>
        <taxon>Rhizophagus</taxon>
    </lineage>
</organism>
<proteinExistence type="predicted"/>
<dbReference type="VEuPathDB" id="FungiDB:FUN_012187"/>